<comment type="caution">
    <text evidence="2">The sequence shown here is derived from an EMBL/GenBank/DDBJ whole genome shotgun (WGS) entry which is preliminary data.</text>
</comment>
<reference evidence="2 3" key="1">
    <citation type="submission" date="2018-07" db="EMBL/GenBank/DDBJ databases">
        <title>A draft genome of a endophytic bacteria, a new species of Pedobacter.</title>
        <authorList>
            <person name="Zhang Z.D."/>
            <person name="Chen Z.J."/>
        </authorList>
    </citation>
    <scope>NUCLEOTIDE SEQUENCE [LARGE SCALE GENOMIC DNA]</scope>
    <source>
        <strain evidence="2 3">RS10</strain>
    </source>
</reference>
<evidence type="ECO:0000256" key="1">
    <source>
        <dbReference type="SAM" id="Phobius"/>
    </source>
</evidence>
<keyword evidence="1" id="KW-0812">Transmembrane</keyword>
<sequence length="63" mass="7282">MSKNEWKVYPPLSVQNIPTDILPKDTSLTIFLTPINFLILFQIIVIALMLFAAYKFGKRKVLQ</sequence>
<keyword evidence="1" id="KW-1133">Transmembrane helix</keyword>
<proteinExistence type="predicted"/>
<dbReference type="AlphaFoldDB" id="A0A366KST0"/>
<accession>A0A366KST0</accession>
<dbReference type="Proteomes" id="UP000252081">
    <property type="component" value="Unassembled WGS sequence"/>
</dbReference>
<dbReference type="EMBL" id="QNQU01000016">
    <property type="protein sequence ID" value="RBQ04580.1"/>
    <property type="molecule type" value="Genomic_DNA"/>
</dbReference>
<keyword evidence="1" id="KW-0472">Membrane</keyword>
<protein>
    <submittedName>
        <fullName evidence="2">Uncharacterized protein</fullName>
    </submittedName>
</protein>
<evidence type="ECO:0000313" key="3">
    <source>
        <dbReference type="Proteomes" id="UP000252081"/>
    </source>
</evidence>
<gene>
    <name evidence="2" type="ORF">DRW42_18290</name>
</gene>
<name>A0A366KST0_9SPHI</name>
<organism evidence="2 3">
    <name type="scientific">Pedobacter miscanthi</name>
    <dbReference type="NCBI Taxonomy" id="2259170"/>
    <lineage>
        <taxon>Bacteria</taxon>
        <taxon>Pseudomonadati</taxon>
        <taxon>Bacteroidota</taxon>
        <taxon>Sphingobacteriia</taxon>
        <taxon>Sphingobacteriales</taxon>
        <taxon>Sphingobacteriaceae</taxon>
        <taxon>Pedobacter</taxon>
    </lineage>
</organism>
<feature type="transmembrane region" description="Helical" evidence="1">
    <location>
        <begin position="28"/>
        <end position="54"/>
    </location>
</feature>
<evidence type="ECO:0000313" key="2">
    <source>
        <dbReference type="EMBL" id="RBQ04580.1"/>
    </source>
</evidence>
<keyword evidence="3" id="KW-1185">Reference proteome</keyword>